<feature type="domain" description="N-acetyltransferase" evidence="1">
    <location>
        <begin position="57"/>
        <end position="200"/>
    </location>
</feature>
<dbReference type="Gene3D" id="3.40.630.30">
    <property type="match status" value="1"/>
</dbReference>
<dbReference type="InterPro" id="IPR051822">
    <property type="entry name" value="Glycosyl_Hydrolase_84"/>
</dbReference>
<sequence length="200" mass="22712">MEHIRKANNQDLPYLYEISLKTALSGLDGTDFFFDPFCVGHYYAAPYLFFEPDLCFVALNQIEQPCGYIVGTSNTEAFNKWMQETWLPPLRAQYKNRTQFKCKSEEQIISLICKGPGEGIWEHVGYPAHMHINLLPDLQGKGLGKGLMLTFFDVLKEKGVSGVHLGVDGRNTHAIGFYEKMGMTILKNLQWGTIFGKHLD</sequence>
<protein>
    <submittedName>
        <fullName evidence="2">Acetyltransferase</fullName>
    </submittedName>
</protein>
<proteinExistence type="predicted"/>
<dbReference type="EMBL" id="CP003155">
    <property type="protein sequence ID" value="AEV28565.1"/>
    <property type="molecule type" value="Genomic_DNA"/>
</dbReference>
<dbReference type="GO" id="GO:0009100">
    <property type="term" value="P:glycoprotein metabolic process"/>
    <property type="evidence" value="ECO:0007669"/>
    <property type="project" value="TreeGrafter"/>
</dbReference>
<dbReference type="Pfam" id="PF00583">
    <property type="entry name" value="Acetyltransf_1"/>
    <property type="match status" value="1"/>
</dbReference>
<organism evidence="2 3">
    <name type="scientific">Sphaerochaeta pleomorpha (strain ATCC BAA-1885 / DSM 22778 / Grapes)</name>
    <dbReference type="NCBI Taxonomy" id="158190"/>
    <lineage>
        <taxon>Bacteria</taxon>
        <taxon>Pseudomonadati</taxon>
        <taxon>Spirochaetota</taxon>
        <taxon>Spirochaetia</taxon>
        <taxon>Spirochaetales</taxon>
        <taxon>Sphaerochaetaceae</taxon>
        <taxon>Sphaerochaeta</taxon>
    </lineage>
</organism>
<keyword evidence="3" id="KW-1185">Reference proteome</keyword>
<dbReference type="InterPro" id="IPR016181">
    <property type="entry name" value="Acyl_CoA_acyltransferase"/>
</dbReference>
<dbReference type="OrthoDB" id="361043at2"/>
<evidence type="ECO:0000313" key="2">
    <source>
        <dbReference type="EMBL" id="AEV28565.1"/>
    </source>
</evidence>
<name>G8QYK2_SPHPG</name>
<dbReference type="eggNOG" id="COG0456">
    <property type="taxonomic scope" value="Bacteria"/>
</dbReference>
<accession>G8QYK2</accession>
<gene>
    <name evidence="2" type="ordered locus">SpiGrapes_0729</name>
</gene>
<evidence type="ECO:0000313" key="3">
    <source>
        <dbReference type="Proteomes" id="UP000005632"/>
    </source>
</evidence>
<dbReference type="PROSITE" id="PS51186">
    <property type="entry name" value="GNAT"/>
    <property type="match status" value="1"/>
</dbReference>
<dbReference type="SUPFAM" id="SSF55729">
    <property type="entry name" value="Acyl-CoA N-acyltransferases (Nat)"/>
    <property type="match status" value="1"/>
</dbReference>
<dbReference type="GO" id="GO:0016231">
    <property type="term" value="F:beta-N-acetylglucosaminidase activity"/>
    <property type="evidence" value="ECO:0007669"/>
    <property type="project" value="TreeGrafter"/>
</dbReference>
<dbReference type="Proteomes" id="UP000005632">
    <property type="component" value="Chromosome"/>
</dbReference>
<dbReference type="AlphaFoldDB" id="G8QYK2"/>
<dbReference type="KEGG" id="sgp:SpiGrapes_0729"/>
<dbReference type="HOGENOM" id="CLU_086044_1_0_12"/>
<reference evidence="2 3" key="1">
    <citation type="submission" date="2011-11" db="EMBL/GenBank/DDBJ databases">
        <title>Complete sequence of Spirochaeta sp. grapes.</title>
        <authorList>
            <consortium name="US DOE Joint Genome Institute"/>
            <person name="Lucas S."/>
            <person name="Han J."/>
            <person name="Lapidus A."/>
            <person name="Cheng J.-F."/>
            <person name="Goodwin L."/>
            <person name="Pitluck S."/>
            <person name="Peters L."/>
            <person name="Ovchinnikova G."/>
            <person name="Munk A.C."/>
            <person name="Detter J.C."/>
            <person name="Han C."/>
            <person name="Tapia R."/>
            <person name="Land M."/>
            <person name="Hauser L."/>
            <person name="Kyrpides N."/>
            <person name="Ivanova N."/>
            <person name="Pagani I."/>
            <person name="Ritalahtilisa K."/>
            <person name="Loeffler F."/>
            <person name="Woyke T."/>
        </authorList>
    </citation>
    <scope>NUCLEOTIDE SEQUENCE [LARGE SCALE GENOMIC DNA]</scope>
    <source>
        <strain evidence="3">ATCC BAA-1885 / DSM 22778 / Grapes</strain>
    </source>
</reference>
<dbReference type="PANTHER" id="PTHR13170:SF16">
    <property type="entry name" value="PROTEIN O-GLCNACASE"/>
    <property type="match status" value="1"/>
</dbReference>
<dbReference type="InterPro" id="IPR000182">
    <property type="entry name" value="GNAT_dom"/>
</dbReference>
<dbReference type="GO" id="GO:0016747">
    <property type="term" value="F:acyltransferase activity, transferring groups other than amino-acyl groups"/>
    <property type="evidence" value="ECO:0007669"/>
    <property type="project" value="InterPro"/>
</dbReference>
<dbReference type="PANTHER" id="PTHR13170">
    <property type="entry name" value="O-GLCNACASE"/>
    <property type="match status" value="1"/>
</dbReference>
<evidence type="ECO:0000259" key="1">
    <source>
        <dbReference type="PROSITE" id="PS51186"/>
    </source>
</evidence>
<keyword evidence="2" id="KW-0808">Transferase</keyword>
<dbReference type="CDD" id="cd04301">
    <property type="entry name" value="NAT_SF"/>
    <property type="match status" value="1"/>
</dbReference>
<dbReference type="RefSeq" id="WP_014269414.1">
    <property type="nucleotide sequence ID" value="NC_016633.1"/>
</dbReference>